<dbReference type="WBParaSite" id="JU765_v2.g11268.t1">
    <property type="protein sequence ID" value="JU765_v2.g11268.t1"/>
    <property type="gene ID" value="JU765_v2.g11268"/>
</dbReference>
<name>A0AC34PYT1_9BILA</name>
<evidence type="ECO:0000313" key="1">
    <source>
        <dbReference type="Proteomes" id="UP000887576"/>
    </source>
</evidence>
<sequence length="514" mass="58483">MSKKKQQQTSDDPNLTKEEDTYARYLRFNCPTKVGTCNSNEFHYFVGSKAVETLLESKKYGANAKTPIFKTKGDCEAFIGGLVRKGAIFRAKKHVLKKKSPTDKKKKELKDTPTNSPKTKREKEIKEEEEKKVEESDSGTDAKKDKDDLQTSDDPNLTKEEDTYARYLRFNCPTKVGTCNSNEFHYFVGSKAVETLLESKKYGANAKTPIFKTKGDCEAFIGGLVRKGAIFRAKKHVLKKKSPTDKKKKELKDTPTNSPKTKREKEIKEEEEKKVEESDSGTDAKKDKDDSDEKKDKKKKILLTLTPSQNFSTETSDVYAWVFDPTPLYKKVIGILMLLGTILGCLFPLWPDWLRLGVYYLSMGGCGLLGVLLATALARTALFGLIYAVTLGQHQLWILPNLTADCGFFESFQPFYTYEYCPMNKQKEKSKKKDKTNCGFFESFQPFYTYEYCPMNKQKEKSKKKDKTSSNDNETKKNDEKKISSEGSNSENDDIENLSAEELESSEIEGKKDK</sequence>
<organism evidence="1 2">
    <name type="scientific">Panagrolaimus sp. JU765</name>
    <dbReference type="NCBI Taxonomy" id="591449"/>
    <lineage>
        <taxon>Eukaryota</taxon>
        <taxon>Metazoa</taxon>
        <taxon>Ecdysozoa</taxon>
        <taxon>Nematoda</taxon>
        <taxon>Chromadorea</taxon>
        <taxon>Rhabditida</taxon>
        <taxon>Tylenchina</taxon>
        <taxon>Panagrolaimomorpha</taxon>
        <taxon>Panagrolaimoidea</taxon>
        <taxon>Panagrolaimidae</taxon>
        <taxon>Panagrolaimus</taxon>
    </lineage>
</organism>
<accession>A0AC34PYT1</accession>
<proteinExistence type="predicted"/>
<dbReference type="Proteomes" id="UP000887576">
    <property type="component" value="Unplaced"/>
</dbReference>
<evidence type="ECO:0000313" key="2">
    <source>
        <dbReference type="WBParaSite" id="JU765_v2.g11268.t1"/>
    </source>
</evidence>
<reference evidence="2" key="1">
    <citation type="submission" date="2022-11" db="UniProtKB">
        <authorList>
            <consortium name="WormBaseParasite"/>
        </authorList>
    </citation>
    <scope>IDENTIFICATION</scope>
</reference>
<protein>
    <submittedName>
        <fullName evidence="2">Translocation protein SEC62</fullName>
    </submittedName>
</protein>